<dbReference type="PANTHER" id="PTHR12526">
    <property type="entry name" value="GLYCOSYLTRANSFERASE"/>
    <property type="match status" value="1"/>
</dbReference>
<accession>A0A485M4A8</accession>
<dbReference type="EMBL" id="CAADRM010000127">
    <property type="protein sequence ID" value="VFU17087.1"/>
    <property type="molecule type" value="Genomic_DNA"/>
</dbReference>
<dbReference type="SUPFAM" id="SSF53756">
    <property type="entry name" value="UDP-Glycosyltransferase/glycogen phosphorylase"/>
    <property type="match status" value="1"/>
</dbReference>
<proteinExistence type="predicted"/>
<gene>
    <name evidence="1" type="ORF">SCFA_610006</name>
</gene>
<dbReference type="PANTHER" id="PTHR12526:SF622">
    <property type="entry name" value="GLYCOSYLTRANSFERASE (GROUP I)"/>
    <property type="match status" value="1"/>
</dbReference>
<protein>
    <submittedName>
        <fullName evidence="1">Uncharacterized protein</fullName>
    </submittedName>
</protein>
<evidence type="ECO:0000313" key="1">
    <source>
        <dbReference type="EMBL" id="VFU17087.1"/>
    </source>
</evidence>
<dbReference type="AlphaFoldDB" id="A0A485M4A8"/>
<reference evidence="1" key="1">
    <citation type="submission" date="2019-03" db="EMBL/GenBank/DDBJ databases">
        <authorList>
            <person name="Hao L."/>
        </authorList>
    </citation>
    <scope>NUCLEOTIDE SEQUENCE</scope>
</reference>
<dbReference type="Gene3D" id="3.40.50.2000">
    <property type="entry name" value="Glycogen Phosphorylase B"/>
    <property type="match status" value="1"/>
</dbReference>
<sequence length="391" mass="43581">MKISIITPDMSMNALARAYLLARILQRRFEIELIGPIFGSEVWKPLQGLHNINYRTIRIKGRFKPYIQLWQLSEMITGDVIYASKPLLSSYGVGLVHKLLHRKPLVLDIDDWETGLRMKRVMKSGLAQHLKDRILSLLFIYSIGSSLNAALGERLSIFADAVTVSGSFLQSLFGGTIIPHAKDTMLLDPAAFNPTRLREAYGIHPDARVVMFLGSPGEHKGLDSLIEAVHELKDPNVMLFIVGIDESSPYCRHILEKAPRALGGNFVGIRMQQVDKIPEFIAMADVMAIPQKISPASIGQVPSKVFDAMAMARPIVATSVSDLPEILNGCGWIVPPDNTRALAEALRHVLSNPREAQEKGLLARKKCIEKYGFDSVEKELFDVFRKFTRLG</sequence>
<dbReference type="Pfam" id="PF13692">
    <property type="entry name" value="Glyco_trans_1_4"/>
    <property type="match status" value="1"/>
</dbReference>
<organism evidence="1">
    <name type="scientific">anaerobic digester metagenome</name>
    <dbReference type="NCBI Taxonomy" id="1263854"/>
    <lineage>
        <taxon>unclassified sequences</taxon>
        <taxon>metagenomes</taxon>
        <taxon>ecological metagenomes</taxon>
    </lineage>
</organism>
<name>A0A485M4A8_9ZZZZ</name>